<evidence type="ECO:0000259" key="8">
    <source>
        <dbReference type="PROSITE" id="PS51366"/>
    </source>
</evidence>
<evidence type="ECO:0000256" key="1">
    <source>
        <dbReference type="ARBA" id="ARBA00005775"/>
    </source>
</evidence>
<evidence type="ECO:0000259" key="7">
    <source>
        <dbReference type="PROSITE" id="PS51363"/>
    </source>
</evidence>
<dbReference type="Pfam" id="PF02854">
    <property type="entry name" value="MIF4G"/>
    <property type="match status" value="1"/>
</dbReference>
<keyword evidence="5" id="KW-0648">Protein biosynthesis</keyword>
<protein>
    <recommendedName>
        <fullName evidence="11">W2 domain-containing protein</fullName>
    </recommendedName>
</protein>
<dbReference type="eggNOG" id="KOG0401">
    <property type="taxonomic scope" value="Eukaryota"/>
</dbReference>
<dbReference type="CDD" id="cd11559">
    <property type="entry name" value="W2_eIF4G1_like"/>
    <property type="match status" value="1"/>
</dbReference>
<sequence>SPLLGESSSKQQRWAPPSSLQRNLHFEHKEAVFRKTRSILNKLTPEKFDKLCQDILNIGIASKEILKGIVILIFEKAIDELRYSSLYANLCRRLYYEAPNFDLGHPINAGNQGIKPNTFRRLLIAKLQDEFENRNRKLEAFDCKEGALSLEEEEQRSRAKHHMLGNIKFIGELYRLNLLHESIVHKCIMQLIRAKKKGTVDDISEDLECLCQIMVTCGRRLDHDKAKSLMDQYFDRLELVRKRRADLPSRIRFMIQDVLELRAAKWMPRQILRNVGPKTLGQIRSEVAEEYPGLMIDQPHFQQNAVMWGQRKGEVPQNAVGLGFFPPSKKQQYSNTVEPTSPGNGFDFFSPPPQVKAKKAANPSNLGFHNMQIQNGSMGNSVAHQMNGGHHMPYMGYPMMRNGYPPNMPPYYDSYMGYQQEYTNPPQAKSPGNQATTNGTGPVHDFGPKYLKQQPQQFANNTSMPGNKGEECFLINVVDNCHLCEQVGLSDANLTWHLRDLFKLNLNIFWTHQSGKIKFIGEMNQRINGESSPQEAKPQKPNDPKGKDLYRNVVAGPQVSPRRTVHSASPPVKRHPAIAQSAADAFQPSYQHVIDNAKQQPNAKKPVVASNQEKQKSKKNIRSEEELAEMVKRVLSNAAGSADKVADDIKAQNIPNKQIATLSCLLCENSLQGTDEGKDFICQVFVALIARKLANNDHLMEGLQHLFEKLGKMESSVPRVKSTTSSLLARFILNDLATLKGVSEMLKAGYHFPMFLLILQQLIKIKDKIWLLDAFKQSKVDLLMLMPDASQNKGSMFEILKGKQLAFLCPLLHMEMQLSKQLDADPSPMVVYRWIKENVGSELYSDPEFVHVLTTCCLHHVTKQSSLKADVERGQSVPKQLQEKEKVLLSSIKPVLQKFVHDNPRLQLHALYTVQTFCHDQDFPKGLMLRMFNLLYNEDVIDEESFIAWKEDVNSDFPGKGKALFQVNSWLTWLQEADTEEDDE</sequence>
<dbReference type="GO" id="GO:0003743">
    <property type="term" value="F:translation initiation factor activity"/>
    <property type="evidence" value="ECO:0007669"/>
    <property type="project" value="UniProtKB-KW"/>
</dbReference>
<dbReference type="GO" id="GO:0003729">
    <property type="term" value="F:mRNA binding"/>
    <property type="evidence" value="ECO:0007669"/>
    <property type="project" value="TreeGrafter"/>
</dbReference>
<evidence type="ECO:0008006" key="11">
    <source>
        <dbReference type="Google" id="ProtNLM"/>
    </source>
</evidence>
<keyword evidence="4" id="KW-0810">Translation regulation</keyword>
<dbReference type="SMART" id="SM00515">
    <property type="entry name" value="eIF5C"/>
    <property type="match status" value="1"/>
</dbReference>
<name>H2Z558_CIOSA</name>
<dbReference type="InterPro" id="IPR016024">
    <property type="entry name" value="ARM-type_fold"/>
</dbReference>
<reference evidence="10" key="1">
    <citation type="submission" date="2003-08" db="EMBL/GenBank/DDBJ databases">
        <authorList>
            <person name="Birren B."/>
            <person name="Nusbaum C."/>
            <person name="Abebe A."/>
            <person name="Abouelleil A."/>
            <person name="Adekoya E."/>
            <person name="Ait-zahra M."/>
            <person name="Allen N."/>
            <person name="Allen T."/>
            <person name="An P."/>
            <person name="Anderson M."/>
            <person name="Anderson S."/>
            <person name="Arachchi H."/>
            <person name="Armbruster J."/>
            <person name="Bachantsang P."/>
            <person name="Baldwin J."/>
            <person name="Barry A."/>
            <person name="Bayul T."/>
            <person name="Blitshsteyn B."/>
            <person name="Bloom T."/>
            <person name="Blye J."/>
            <person name="Boguslavskiy L."/>
            <person name="Borowsky M."/>
            <person name="Boukhgalter B."/>
            <person name="Brunache A."/>
            <person name="Butler J."/>
            <person name="Calixte N."/>
            <person name="Calvo S."/>
            <person name="Camarata J."/>
            <person name="Campo K."/>
            <person name="Chang J."/>
            <person name="Cheshatsang Y."/>
            <person name="Citroen M."/>
            <person name="Collymore A."/>
            <person name="Considine T."/>
            <person name="Cook A."/>
            <person name="Cooke P."/>
            <person name="Corum B."/>
            <person name="Cuomo C."/>
            <person name="David R."/>
            <person name="Dawoe T."/>
            <person name="Degray S."/>
            <person name="Dodge S."/>
            <person name="Dooley K."/>
            <person name="Dorje P."/>
            <person name="Dorjee K."/>
            <person name="Dorris L."/>
            <person name="Duffey N."/>
            <person name="Dupes A."/>
            <person name="Elkins T."/>
            <person name="Engels R."/>
            <person name="Erickson J."/>
            <person name="Farina A."/>
            <person name="Faro S."/>
            <person name="Ferreira P."/>
            <person name="Fischer H."/>
            <person name="Fitzgerald M."/>
            <person name="Foley K."/>
            <person name="Gage D."/>
            <person name="Galagan J."/>
            <person name="Gearin G."/>
            <person name="Gnerre S."/>
            <person name="Gnirke A."/>
            <person name="Goyette A."/>
            <person name="Graham J."/>
            <person name="Grandbois E."/>
            <person name="Gyaltsen K."/>
            <person name="Hafez N."/>
            <person name="Hagopian D."/>
            <person name="Hagos B."/>
            <person name="Hall J."/>
            <person name="Hatcher B."/>
            <person name="Heller A."/>
            <person name="Higgins H."/>
            <person name="Honan T."/>
            <person name="Horn A."/>
            <person name="Houde N."/>
            <person name="Hughes L."/>
            <person name="Hulme W."/>
            <person name="Husby E."/>
            <person name="Iliev I."/>
            <person name="Jaffe D."/>
            <person name="Jones C."/>
            <person name="Kamal M."/>
            <person name="Kamat A."/>
            <person name="Kamvysselis M."/>
            <person name="Karlsson E."/>
            <person name="Kells C."/>
            <person name="Kieu A."/>
            <person name="Kisner P."/>
            <person name="Kodira C."/>
            <person name="Kulbokas E."/>
            <person name="Labutti K."/>
            <person name="Lama D."/>
            <person name="Landers T."/>
            <person name="Leger J."/>
            <person name="Levine S."/>
            <person name="Lewis D."/>
            <person name="Lewis T."/>
            <person name="Lindblad-toh K."/>
            <person name="Liu X."/>
            <person name="Lokyitsang T."/>
            <person name="Lokyitsang Y."/>
            <person name="Lucien O."/>
            <person name="Lui A."/>
            <person name="Ma L.J."/>
            <person name="Mabbitt R."/>
            <person name="Macdonald J."/>
            <person name="Maclean C."/>
            <person name="Major J."/>
            <person name="Manning J."/>
            <person name="Marabella R."/>
            <person name="Maru K."/>
            <person name="Matthews C."/>
            <person name="Mauceli E."/>
            <person name="Mccarthy M."/>
            <person name="Mcdonough S."/>
            <person name="Mcghee T."/>
            <person name="Meldrim J."/>
            <person name="Meneus L."/>
            <person name="Mesirov J."/>
            <person name="Mihalev A."/>
            <person name="Mihova T."/>
            <person name="Mikkelsen T."/>
            <person name="Mlenga V."/>
            <person name="Moru K."/>
            <person name="Mozes J."/>
            <person name="Mulrain L."/>
            <person name="Munson G."/>
            <person name="Naylor J."/>
            <person name="Newes C."/>
            <person name="Nguyen C."/>
            <person name="Nguyen N."/>
            <person name="Nguyen T."/>
            <person name="Nicol R."/>
            <person name="Nielsen C."/>
            <person name="Nizzari M."/>
            <person name="Norbu C."/>
            <person name="Norbu N."/>
            <person name="O'donnell P."/>
            <person name="Okoawo O."/>
            <person name="O'leary S."/>
            <person name="Omotosho B."/>
            <person name="O'neill K."/>
            <person name="Osman S."/>
            <person name="Parker S."/>
            <person name="Perrin D."/>
            <person name="Phunkhang P."/>
            <person name="Piqani B."/>
            <person name="Purcell S."/>
            <person name="Rachupka T."/>
            <person name="Ramasamy U."/>
            <person name="Rameau R."/>
            <person name="Ray V."/>
            <person name="Raymond C."/>
            <person name="Retta R."/>
            <person name="Richardson S."/>
            <person name="Rise C."/>
            <person name="Rodriguez J."/>
            <person name="Rogers J."/>
            <person name="Rogov P."/>
            <person name="Rutman M."/>
            <person name="Schupbach R."/>
            <person name="Seaman C."/>
            <person name="Settipalli S."/>
            <person name="Sharpe T."/>
            <person name="Sheridan J."/>
            <person name="Sherpa N."/>
            <person name="Shi J."/>
            <person name="Smirnov S."/>
            <person name="Smith C."/>
            <person name="Sougnez C."/>
            <person name="Spencer B."/>
            <person name="Stalker J."/>
            <person name="Stange-thomann N."/>
            <person name="Stavropoulos S."/>
            <person name="Stetson K."/>
            <person name="Stone C."/>
            <person name="Stone S."/>
            <person name="Stubbs M."/>
            <person name="Talamas J."/>
            <person name="Tchuinga P."/>
            <person name="Tenzing P."/>
            <person name="Tesfaye S."/>
            <person name="Theodore J."/>
            <person name="Thoulutsang Y."/>
            <person name="Topham K."/>
            <person name="Towey S."/>
            <person name="Tsamla T."/>
            <person name="Tsomo N."/>
            <person name="Vallee D."/>
            <person name="Vassiliev H."/>
            <person name="Venkataraman V."/>
            <person name="Vinson J."/>
            <person name="Vo A."/>
            <person name="Wade C."/>
            <person name="Wang S."/>
            <person name="Wangchuk T."/>
            <person name="Wangdi T."/>
            <person name="Whittaker C."/>
            <person name="Wilkinson J."/>
            <person name="Wu Y."/>
            <person name="Wyman D."/>
            <person name="Yadav S."/>
            <person name="Yang S."/>
            <person name="Yang X."/>
            <person name="Yeager S."/>
            <person name="Yee E."/>
            <person name="Young G."/>
            <person name="Zainoun J."/>
            <person name="Zembeck L."/>
            <person name="Zimmer A."/>
            <person name="Zody M."/>
            <person name="Lander E."/>
        </authorList>
    </citation>
    <scope>NUCLEOTIDE SEQUENCE [LARGE SCALE GENOMIC DNA]</scope>
</reference>
<reference evidence="9" key="2">
    <citation type="submission" date="2025-08" db="UniProtKB">
        <authorList>
            <consortium name="Ensembl"/>
        </authorList>
    </citation>
    <scope>IDENTIFICATION</scope>
</reference>
<accession>H2Z558</accession>
<dbReference type="GO" id="GO:0006417">
    <property type="term" value="P:regulation of translation"/>
    <property type="evidence" value="ECO:0007669"/>
    <property type="project" value="UniProtKB-KW"/>
</dbReference>
<dbReference type="GO" id="GO:0016281">
    <property type="term" value="C:eukaryotic translation initiation factor 4F complex"/>
    <property type="evidence" value="ECO:0007669"/>
    <property type="project" value="TreeGrafter"/>
</dbReference>
<dbReference type="FunCoup" id="H2Z558">
    <property type="interactions" value="297"/>
</dbReference>
<feature type="region of interest" description="Disordered" evidence="6">
    <location>
        <begin position="528"/>
        <end position="549"/>
    </location>
</feature>
<dbReference type="Gene3D" id="1.25.40.180">
    <property type="match status" value="3"/>
</dbReference>
<dbReference type="InterPro" id="IPR003307">
    <property type="entry name" value="W2_domain"/>
</dbReference>
<feature type="domain" description="MI" evidence="8">
    <location>
        <begin position="626"/>
        <end position="747"/>
    </location>
</feature>
<dbReference type="Ensembl" id="ENSCSAVT00000012868.1">
    <property type="protein sequence ID" value="ENSCSAVP00000012720.1"/>
    <property type="gene ID" value="ENSCSAVG00000007466.1"/>
</dbReference>
<dbReference type="PANTHER" id="PTHR23253:SF78">
    <property type="entry name" value="EUKARYOTIC TRANSLATION INITIATION FACTOR 4G1, ISOFORM B-RELATED"/>
    <property type="match status" value="1"/>
</dbReference>
<evidence type="ECO:0000256" key="6">
    <source>
        <dbReference type="SAM" id="MobiDB-lite"/>
    </source>
</evidence>
<feature type="domain" description="W2" evidence="7">
    <location>
        <begin position="801"/>
        <end position="984"/>
    </location>
</feature>
<keyword evidence="10" id="KW-1185">Reference proteome</keyword>
<keyword evidence="2" id="KW-0396">Initiation factor</keyword>
<feature type="compositionally biased region" description="Basic and acidic residues" evidence="6">
    <location>
        <begin position="537"/>
        <end position="549"/>
    </location>
</feature>
<proteinExistence type="inferred from homology"/>
<dbReference type="SUPFAM" id="SSF48371">
    <property type="entry name" value="ARM repeat"/>
    <property type="match status" value="3"/>
</dbReference>
<dbReference type="STRING" id="51511.ENSCSAVP00000012720"/>
<dbReference type="InParanoid" id="H2Z558"/>
<dbReference type="PANTHER" id="PTHR23253">
    <property type="entry name" value="EUKARYOTIC TRANSLATION INITIATION FACTOR 4 GAMMA"/>
    <property type="match status" value="1"/>
</dbReference>
<dbReference type="PROSITE" id="PS51363">
    <property type="entry name" value="W2"/>
    <property type="match status" value="1"/>
</dbReference>
<dbReference type="Pfam" id="PF02020">
    <property type="entry name" value="W2"/>
    <property type="match status" value="1"/>
</dbReference>
<dbReference type="FunFam" id="1.25.40.180:FF:000042">
    <property type="entry name" value="Eukaryotic translation initiation factor 4 gamma"/>
    <property type="match status" value="1"/>
</dbReference>
<dbReference type="InterPro" id="IPR003891">
    <property type="entry name" value="Initiation_fac_eIF4g_MI"/>
</dbReference>
<organism evidence="9 10">
    <name type="scientific">Ciona savignyi</name>
    <name type="common">Pacific transparent sea squirt</name>
    <dbReference type="NCBI Taxonomy" id="51511"/>
    <lineage>
        <taxon>Eukaryota</taxon>
        <taxon>Metazoa</taxon>
        <taxon>Chordata</taxon>
        <taxon>Tunicata</taxon>
        <taxon>Ascidiacea</taxon>
        <taxon>Phlebobranchia</taxon>
        <taxon>Cionidae</taxon>
        <taxon>Ciona</taxon>
    </lineage>
</organism>
<dbReference type="Proteomes" id="UP000007875">
    <property type="component" value="Unassembled WGS sequence"/>
</dbReference>
<dbReference type="OMA" id="CAPLDIN"/>
<evidence type="ECO:0000313" key="10">
    <source>
        <dbReference type="Proteomes" id="UP000007875"/>
    </source>
</evidence>
<dbReference type="PROSITE" id="PS51366">
    <property type="entry name" value="MI"/>
    <property type="match status" value="1"/>
</dbReference>
<dbReference type="SMART" id="SM00543">
    <property type="entry name" value="MIF4G"/>
    <property type="match status" value="1"/>
</dbReference>
<reference evidence="9" key="3">
    <citation type="submission" date="2025-09" db="UniProtKB">
        <authorList>
            <consortium name="Ensembl"/>
        </authorList>
    </citation>
    <scope>IDENTIFICATION</scope>
</reference>
<dbReference type="InterPro" id="IPR003890">
    <property type="entry name" value="MIF4G-like_typ-3"/>
</dbReference>
<comment type="similarity">
    <text evidence="1">Belongs to the eukaryotic initiation factor 4G family.</text>
</comment>
<evidence type="ECO:0000256" key="3">
    <source>
        <dbReference type="ARBA" id="ARBA00022553"/>
    </source>
</evidence>
<evidence type="ECO:0000313" key="9">
    <source>
        <dbReference type="Ensembl" id="ENSCSAVP00000012720.1"/>
    </source>
</evidence>
<evidence type="ECO:0000256" key="2">
    <source>
        <dbReference type="ARBA" id="ARBA00022540"/>
    </source>
</evidence>
<keyword evidence="3" id="KW-0597">Phosphoprotein</keyword>
<evidence type="ECO:0000256" key="4">
    <source>
        <dbReference type="ARBA" id="ARBA00022845"/>
    </source>
</evidence>
<dbReference type="GeneTree" id="ENSGT00940000154675"/>
<dbReference type="AlphaFoldDB" id="H2Z558"/>
<feature type="region of interest" description="Disordered" evidence="6">
    <location>
        <begin position="598"/>
        <end position="623"/>
    </location>
</feature>
<evidence type="ECO:0000256" key="5">
    <source>
        <dbReference type="ARBA" id="ARBA00022917"/>
    </source>
</evidence>